<accession>A0AAE3NY22</accession>
<organism evidence="5 6">
    <name type="scientific">Stygiobacter electus</name>
    <dbReference type="NCBI Taxonomy" id="3032292"/>
    <lineage>
        <taxon>Bacteria</taxon>
        <taxon>Pseudomonadati</taxon>
        <taxon>Ignavibacteriota</taxon>
        <taxon>Ignavibacteria</taxon>
        <taxon>Ignavibacteriales</taxon>
        <taxon>Melioribacteraceae</taxon>
        <taxon>Stygiobacter</taxon>
    </lineage>
</organism>
<dbReference type="Pfam" id="PF00294">
    <property type="entry name" value="PfkB"/>
    <property type="match status" value="1"/>
</dbReference>
<feature type="domain" description="Carbohydrate kinase PfkB" evidence="4">
    <location>
        <begin position="19"/>
        <end position="280"/>
    </location>
</feature>
<dbReference type="Proteomes" id="UP001221302">
    <property type="component" value="Unassembled WGS sequence"/>
</dbReference>
<dbReference type="PANTHER" id="PTHR43085">
    <property type="entry name" value="HEXOKINASE FAMILY MEMBER"/>
    <property type="match status" value="1"/>
</dbReference>
<keyword evidence="6" id="KW-1185">Reference proteome</keyword>
<dbReference type="AlphaFoldDB" id="A0AAE3NY22"/>
<dbReference type="RefSeq" id="WP_321536802.1">
    <property type="nucleotide sequence ID" value="NZ_JARGDL010000024.1"/>
</dbReference>
<evidence type="ECO:0000259" key="4">
    <source>
        <dbReference type="Pfam" id="PF00294"/>
    </source>
</evidence>
<name>A0AAE3NY22_9BACT</name>
<reference evidence="5" key="1">
    <citation type="submission" date="2023-03" db="EMBL/GenBank/DDBJ databases">
        <title>Stygiobacter electus gen. nov., sp. nov., facultatively anaerobic thermotolerant bacterium of the class Ignavibacteria from a well of Yessentuki mineral water deposit.</title>
        <authorList>
            <person name="Podosokorskaya O.A."/>
            <person name="Elcheninov A.G."/>
            <person name="Petrova N.F."/>
            <person name="Zavarzina D.G."/>
            <person name="Kublanov I.V."/>
            <person name="Merkel A.Y."/>
        </authorList>
    </citation>
    <scope>NUCLEOTIDE SEQUENCE</scope>
    <source>
        <strain evidence="5">09-Me</strain>
    </source>
</reference>
<evidence type="ECO:0000313" key="5">
    <source>
        <dbReference type="EMBL" id="MDF1613031.1"/>
    </source>
</evidence>
<dbReference type="InterPro" id="IPR011611">
    <property type="entry name" value="PfkB_dom"/>
</dbReference>
<sequence>MFKITSIGEILLDVYPDFKRLGGAPFNFIYHIKKLIGKANFISSVGNDPEGKELLNILKKNDFNTDTIFIDNDHPTGKVLVTLDENKTPQFKMSSTSCFDFLQLTEKAKQVIDESDLIYFGTFTSRSEVSRNTIQSILNKPNKKYFCDLNLRHNFYTIDFIEQALISSNVLKINEEEFYKLQNIFGFPADIENAIQDLISKYKIDLIALTMGEVGSKLFTSMDYHFYQQEKIEVVDTLGAGDAFSAILCLGYLNNFQLEKINLNANHFAAEICKINGAIPESDKLYLTFSQIFNNKLKD</sequence>
<comment type="similarity">
    <text evidence="1">Belongs to the carbohydrate kinase PfkB family.</text>
</comment>
<dbReference type="InterPro" id="IPR029056">
    <property type="entry name" value="Ribokinase-like"/>
</dbReference>
<evidence type="ECO:0000256" key="1">
    <source>
        <dbReference type="ARBA" id="ARBA00010688"/>
    </source>
</evidence>
<keyword evidence="2" id="KW-0808">Transferase</keyword>
<dbReference type="SUPFAM" id="SSF53613">
    <property type="entry name" value="Ribokinase-like"/>
    <property type="match status" value="1"/>
</dbReference>
<proteinExistence type="inferred from homology"/>
<protein>
    <submittedName>
        <fullName evidence="5">PfkB family carbohydrate kinase</fullName>
    </submittedName>
</protein>
<dbReference type="Gene3D" id="3.40.1190.20">
    <property type="match status" value="1"/>
</dbReference>
<dbReference type="PANTHER" id="PTHR43085:SF57">
    <property type="entry name" value="CARBOHYDRATE KINASE PFKB DOMAIN-CONTAINING PROTEIN"/>
    <property type="match status" value="1"/>
</dbReference>
<comment type="caution">
    <text evidence="5">The sequence shown here is derived from an EMBL/GenBank/DDBJ whole genome shotgun (WGS) entry which is preliminary data.</text>
</comment>
<keyword evidence="3 5" id="KW-0418">Kinase</keyword>
<evidence type="ECO:0000256" key="3">
    <source>
        <dbReference type="ARBA" id="ARBA00022777"/>
    </source>
</evidence>
<dbReference type="EMBL" id="JARGDL010000024">
    <property type="protein sequence ID" value="MDF1613031.1"/>
    <property type="molecule type" value="Genomic_DNA"/>
</dbReference>
<evidence type="ECO:0000256" key="2">
    <source>
        <dbReference type="ARBA" id="ARBA00022679"/>
    </source>
</evidence>
<dbReference type="InterPro" id="IPR050306">
    <property type="entry name" value="PfkB_Carbo_kinase"/>
</dbReference>
<gene>
    <name evidence="5" type="ORF">P0M35_12775</name>
</gene>
<dbReference type="GO" id="GO:0016301">
    <property type="term" value="F:kinase activity"/>
    <property type="evidence" value="ECO:0007669"/>
    <property type="project" value="UniProtKB-KW"/>
</dbReference>
<evidence type="ECO:0000313" key="6">
    <source>
        <dbReference type="Proteomes" id="UP001221302"/>
    </source>
</evidence>